<evidence type="ECO:0000256" key="5">
    <source>
        <dbReference type="ARBA" id="ARBA00041564"/>
    </source>
</evidence>
<dbReference type="InterPro" id="IPR005801">
    <property type="entry name" value="ADC_synthase"/>
</dbReference>
<protein>
    <recommendedName>
        <fullName evidence="3">isochorismate synthase</fullName>
        <ecNumber evidence="3">5.4.4.2</ecNumber>
    </recommendedName>
    <alternativeName>
        <fullName evidence="5">Isochorismate mutase</fullName>
    </alternativeName>
</protein>
<dbReference type="EMBL" id="BAABAS010000006">
    <property type="protein sequence ID" value="GAA4232121.1"/>
    <property type="molecule type" value="Genomic_DNA"/>
</dbReference>
<dbReference type="RefSeq" id="WP_344896564.1">
    <property type="nucleotide sequence ID" value="NZ_BAABAS010000006.1"/>
</dbReference>
<name>A0ABP8C1S0_9ACTN</name>
<dbReference type="EC" id="5.4.4.2" evidence="3"/>
<feature type="domain" description="Chorismate-utilising enzyme C-terminal" evidence="6">
    <location>
        <begin position="137"/>
        <end position="391"/>
    </location>
</feature>
<dbReference type="Gene3D" id="3.60.120.10">
    <property type="entry name" value="Anthranilate synthase"/>
    <property type="match status" value="1"/>
</dbReference>
<reference evidence="8" key="1">
    <citation type="journal article" date="2019" name="Int. J. Syst. Evol. Microbiol.">
        <title>The Global Catalogue of Microorganisms (GCM) 10K type strain sequencing project: providing services to taxonomists for standard genome sequencing and annotation.</title>
        <authorList>
            <consortium name="The Broad Institute Genomics Platform"/>
            <consortium name="The Broad Institute Genome Sequencing Center for Infectious Disease"/>
            <person name="Wu L."/>
            <person name="Ma J."/>
        </authorList>
    </citation>
    <scope>NUCLEOTIDE SEQUENCE [LARGE SCALE GENOMIC DNA]</scope>
    <source>
        <strain evidence="8">JCM 17440</strain>
    </source>
</reference>
<organism evidence="7 8">
    <name type="scientific">Actinomadura meridiana</name>
    <dbReference type="NCBI Taxonomy" id="559626"/>
    <lineage>
        <taxon>Bacteria</taxon>
        <taxon>Bacillati</taxon>
        <taxon>Actinomycetota</taxon>
        <taxon>Actinomycetes</taxon>
        <taxon>Streptosporangiales</taxon>
        <taxon>Thermomonosporaceae</taxon>
        <taxon>Actinomadura</taxon>
    </lineage>
</organism>
<comment type="catalytic activity">
    <reaction evidence="1">
        <text>chorismate = isochorismate</text>
        <dbReference type="Rhea" id="RHEA:18985"/>
        <dbReference type="ChEBI" id="CHEBI:29748"/>
        <dbReference type="ChEBI" id="CHEBI:29780"/>
        <dbReference type="EC" id="5.4.4.2"/>
    </reaction>
</comment>
<keyword evidence="4" id="KW-0413">Isomerase</keyword>
<proteinExistence type="inferred from homology"/>
<comment type="caution">
    <text evidence="7">The sequence shown here is derived from an EMBL/GenBank/DDBJ whole genome shotgun (WGS) entry which is preliminary data.</text>
</comment>
<evidence type="ECO:0000313" key="7">
    <source>
        <dbReference type="EMBL" id="GAA4232121.1"/>
    </source>
</evidence>
<keyword evidence="8" id="KW-1185">Reference proteome</keyword>
<comment type="similarity">
    <text evidence="2">Belongs to the isochorismate synthase family.</text>
</comment>
<dbReference type="NCBIfam" id="TIGR00543">
    <property type="entry name" value="isochor_syn"/>
    <property type="match status" value="1"/>
</dbReference>
<accession>A0ABP8C1S0</accession>
<evidence type="ECO:0000313" key="8">
    <source>
        <dbReference type="Proteomes" id="UP001501710"/>
    </source>
</evidence>
<dbReference type="InterPro" id="IPR004561">
    <property type="entry name" value="IsoChor_synthase"/>
</dbReference>
<gene>
    <name evidence="7" type="primary">dhbC</name>
    <name evidence="7" type="ORF">GCM10022254_31200</name>
</gene>
<evidence type="ECO:0000256" key="3">
    <source>
        <dbReference type="ARBA" id="ARBA00012824"/>
    </source>
</evidence>
<evidence type="ECO:0000256" key="2">
    <source>
        <dbReference type="ARBA" id="ARBA00005297"/>
    </source>
</evidence>
<dbReference type="SUPFAM" id="SSF56322">
    <property type="entry name" value="ADC synthase"/>
    <property type="match status" value="1"/>
</dbReference>
<dbReference type="Proteomes" id="UP001501710">
    <property type="component" value="Unassembled WGS sequence"/>
</dbReference>
<dbReference type="Pfam" id="PF00425">
    <property type="entry name" value="Chorismate_bind"/>
    <property type="match status" value="1"/>
</dbReference>
<dbReference type="PANTHER" id="PTHR42839:SF2">
    <property type="entry name" value="ISOCHORISMATE SYNTHASE ENTC"/>
    <property type="match status" value="1"/>
</dbReference>
<dbReference type="PANTHER" id="PTHR42839">
    <property type="entry name" value="ISOCHORISMATE SYNTHASE ENTC"/>
    <property type="match status" value="1"/>
</dbReference>
<evidence type="ECO:0000259" key="6">
    <source>
        <dbReference type="Pfam" id="PF00425"/>
    </source>
</evidence>
<dbReference type="InterPro" id="IPR015890">
    <property type="entry name" value="Chorismate_C"/>
</dbReference>
<evidence type="ECO:0000256" key="1">
    <source>
        <dbReference type="ARBA" id="ARBA00000799"/>
    </source>
</evidence>
<sequence>MTILTELHADLLSDYRPGDSFFFRSPGHTILARGTAATVPTCNVASNPVETLTRRVRETLADARAAGRPRPIVVGALPFESTTPARLTVPATVRWSGSFRGAWGVDPPQEKGPSWAGPPPPEPPVAFGSLRHSPTAEGYKRSVAAALDRLAEGKLRKVVLARAFHLDDVVRADVPAMLHRLAHGNPAGYVFAVDLLHGHTLLGASPELLVQRTGGVVTANPLAGSAPRHTDPDEDTRAGEALLASAKDLHEHAVVVEAVADGLRPYCRDLRVPDKPSLSRTPTMWHLSTRIEGRIIDPEVDSIHLAAALHPTPAVCGTPRELARKAIRELEPFNRGFYSGTVGWTDSSGDGEWAIALRCAEVAPHEIRGYAGAGIVPGSDPAAELDETTAKFRTFLSALGIDRDL</sequence>
<evidence type="ECO:0000256" key="4">
    <source>
        <dbReference type="ARBA" id="ARBA00023235"/>
    </source>
</evidence>